<dbReference type="SUPFAM" id="SSF110296">
    <property type="entry name" value="Oligoxyloglucan reducing end-specific cellobiohydrolase"/>
    <property type="match status" value="2"/>
</dbReference>
<protein>
    <submittedName>
        <fullName evidence="3">Uncharacterized protein</fullName>
    </submittedName>
</protein>
<keyword evidence="2" id="KW-0472">Membrane</keyword>
<accession>A0ABP8D4P9</accession>
<gene>
    <name evidence="3" type="ORF">GCM10022255_023180</name>
</gene>
<evidence type="ECO:0000313" key="4">
    <source>
        <dbReference type="Proteomes" id="UP001500620"/>
    </source>
</evidence>
<dbReference type="Proteomes" id="UP001500620">
    <property type="component" value="Unassembled WGS sequence"/>
</dbReference>
<evidence type="ECO:0000313" key="3">
    <source>
        <dbReference type="EMBL" id="GAA4247414.1"/>
    </source>
</evidence>
<organism evidence="3 4">
    <name type="scientific">Dactylosporangium darangshiense</name>
    <dbReference type="NCBI Taxonomy" id="579108"/>
    <lineage>
        <taxon>Bacteria</taxon>
        <taxon>Bacillati</taxon>
        <taxon>Actinomycetota</taxon>
        <taxon>Actinomycetes</taxon>
        <taxon>Micromonosporales</taxon>
        <taxon>Micromonosporaceae</taxon>
        <taxon>Dactylosporangium</taxon>
    </lineage>
</organism>
<keyword evidence="2" id="KW-0812">Transmembrane</keyword>
<name>A0ABP8D4P9_9ACTN</name>
<evidence type="ECO:0000256" key="1">
    <source>
        <dbReference type="SAM" id="MobiDB-lite"/>
    </source>
</evidence>
<evidence type="ECO:0000256" key="2">
    <source>
        <dbReference type="SAM" id="Phobius"/>
    </source>
</evidence>
<dbReference type="InterPro" id="IPR015943">
    <property type="entry name" value="WD40/YVTN_repeat-like_dom_sf"/>
</dbReference>
<feature type="compositionally biased region" description="Basic and acidic residues" evidence="1">
    <location>
        <begin position="163"/>
        <end position="174"/>
    </location>
</feature>
<proteinExistence type="predicted"/>
<reference evidence="4" key="1">
    <citation type="journal article" date="2019" name="Int. J. Syst. Evol. Microbiol.">
        <title>The Global Catalogue of Microorganisms (GCM) 10K type strain sequencing project: providing services to taxonomists for standard genome sequencing and annotation.</title>
        <authorList>
            <consortium name="The Broad Institute Genomics Platform"/>
            <consortium name="The Broad Institute Genome Sequencing Center for Infectious Disease"/>
            <person name="Wu L."/>
            <person name="Ma J."/>
        </authorList>
    </citation>
    <scope>NUCLEOTIDE SEQUENCE [LARGE SCALE GENOMIC DNA]</scope>
    <source>
        <strain evidence="4">JCM 17441</strain>
    </source>
</reference>
<comment type="caution">
    <text evidence="3">The sequence shown here is derived from an EMBL/GenBank/DDBJ whole genome shotgun (WGS) entry which is preliminary data.</text>
</comment>
<dbReference type="EMBL" id="BAABAT010000004">
    <property type="protein sequence ID" value="GAA4247414.1"/>
    <property type="molecule type" value="Genomic_DNA"/>
</dbReference>
<dbReference type="RefSeq" id="WP_345124269.1">
    <property type="nucleotide sequence ID" value="NZ_BAABAT010000004.1"/>
</dbReference>
<keyword evidence="4" id="KW-1185">Reference proteome</keyword>
<keyword evidence="2" id="KW-1133">Transmembrane helix</keyword>
<sequence length="398" mass="41258">MPDQLDSRLRAERDRLDIEQPPLSVIAARADALRRRRLAARAGVAALAALAVTGVAVAAVRDDRTAPPVVAASPTDPARAWTTEGITIDGLPQLPQDLPGTVRDAEFLDADRGFLVTADCCTAWVSATTDGGRTWHTSLSPVPGMPSLVAGADAVTLIGTGPDHPRATSSDGEHWTSGGSAAPEPAPLIGGSRLVPLDSPACGSRTAAVTGAALSLVPQQPPITACWWSPVRAGDGSWWVGGRDTQGRPALAVTRDGGASWQVSSFPGFPSTAYARAAMLGHAVYATVVQPEPDADRLLAVASSDDGGATFAAAHPTAGQATIGGDLVPLVDGRLLIVNGYGDWLLSSDSGVSWHHLEGLHKTMRLARTEAGYVAYEMATIYTAFSADGATWQKLNAQ</sequence>
<feature type="transmembrane region" description="Helical" evidence="2">
    <location>
        <begin position="38"/>
        <end position="60"/>
    </location>
</feature>
<feature type="region of interest" description="Disordered" evidence="1">
    <location>
        <begin position="162"/>
        <end position="185"/>
    </location>
</feature>
<dbReference type="Gene3D" id="2.130.10.10">
    <property type="entry name" value="YVTN repeat-like/Quinoprotein amine dehydrogenase"/>
    <property type="match status" value="1"/>
</dbReference>